<dbReference type="InterPro" id="IPR007219">
    <property type="entry name" value="XnlR_reg_dom"/>
</dbReference>
<evidence type="ECO:0000256" key="2">
    <source>
        <dbReference type="ARBA" id="ARBA00022723"/>
    </source>
</evidence>
<evidence type="ECO:0000259" key="5">
    <source>
        <dbReference type="Pfam" id="PF04082"/>
    </source>
</evidence>
<name>A0A8H5RK13_9HYPO</name>
<keyword evidence="7" id="KW-1185">Reference proteome</keyword>
<feature type="domain" description="Xylanolytic transcriptional activator regulatory" evidence="5">
    <location>
        <begin position="97"/>
        <end position="232"/>
    </location>
</feature>
<dbReference type="GO" id="GO:0003700">
    <property type="term" value="F:DNA-binding transcription factor activity"/>
    <property type="evidence" value="ECO:0007669"/>
    <property type="project" value="InterPro"/>
</dbReference>
<keyword evidence="2" id="KW-0479">Metal-binding</keyword>
<dbReference type="OrthoDB" id="3266505at2759"/>
<dbReference type="Pfam" id="PF04082">
    <property type="entry name" value="Fungal_trans"/>
    <property type="match status" value="1"/>
</dbReference>
<dbReference type="GO" id="GO:0008270">
    <property type="term" value="F:zinc ion binding"/>
    <property type="evidence" value="ECO:0007669"/>
    <property type="project" value="InterPro"/>
</dbReference>
<dbReference type="GO" id="GO:0005634">
    <property type="term" value="C:nucleus"/>
    <property type="evidence" value="ECO:0007669"/>
    <property type="project" value="UniProtKB-SubCell"/>
</dbReference>
<organism evidence="6 7">
    <name type="scientific">Fusarium tjaetaba</name>
    <dbReference type="NCBI Taxonomy" id="1567544"/>
    <lineage>
        <taxon>Eukaryota</taxon>
        <taxon>Fungi</taxon>
        <taxon>Dikarya</taxon>
        <taxon>Ascomycota</taxon>
        <taxon>Pezizomycotina</taxon>
        <taxon>Sordariomycetes</taxon>
        <taxon>Hypocreomycetidae</taxon>
        <taxon>Hypocreales</taxon>
        <taxon>Nectriaceae</taxon>
        <taxon>Fusarium</taxon>
        <taxon>Fusarium fujikuroi species complex</taxon>
    </lineage>
</organism>
<proteinExistence type="predicted"/>
<comment type="subcellular location">
    <subcellularLocation>
        <location evidence="1">Nucleus</location>
    </subcellularLocation>
</comment>
<dbReference type="AlphaFoldDB" id="A0A8H5RK13"/>
<keyword evidence="4" id="KW-0539">Nucleus</keyword>
<dbReference type="GO" id="GO:0003677">
    <property type="term" value="F:DNA binding"/>
    <property type="evidence" value="ECO:0007669"/>
    <property type="project" value="UniProtKB-KW"/>
</dbReference>
<evidence type="ECO:0000313" key="7">
    <source>
        <dbReference type="Proteomes" id="UP000530670"/>
    </source>
</evidence>
<evidence type="ECO:0000256" key="4">
    <source>
        <dbReference type="ARBA" id="ARBA00023242"/>
    </source>
</evidence>
<reference evidence="6 7" key="1">
    <citation type="submission" date="2020-05" db="EMBL/GenBank/DDBJ databases">
        <title>Identification and distribution of gene clusters putatively required for synthesis of sphingolipid metabolism inhibitors in phylogenetically diverse species of the filamentous fungus Fusarium.</title>
        <authorList>
            <person name="Kim H.-S."/>
            <person name="Busman M."/>
            <person name="Brown D.W."/>
            <person name="Divon H."/>
            <person name="Uhlig S."/>
            <person name="Proctor R.H."/>
        </authorList>
    </citation>
    <scope>NUCLEOTIDE SEQUENCE [LARGE SCALE GENOMIC DNA]</scope>
    <source>
        <strain evidence="6 7">NRRL 66243</strain>
    </source>
</reference>
<dbReference type="PANTHER" id="PTHR46910:SF3">
    <property type="entry name" value="HALOTOLERANCE PROTEIN 9-RELATED"/>
    <property type="match status" value="1"/>
</dbReference>
<accession>A0A8H5RK13</accession>
<dbReference type="Proteomes" id="UP000530670">
    <property type="component" value="Unassembled WGS sequence"/>
</dbReference>
<evidence type="ECO:0000313" key="6">
    <source>
        <dbReference type="EMBL" id="KAF5636970.1"/>
    </source>
</evidence>
<evidence type="ECO:0000256" key="1">
    <source>
        <dbReference type="ARBA" id="ARBA00004123"/>
    </source>
</evidence>
<comment type="caution">
    <text evidence="6">The sequence shown here is derived from an EMBL/GenBank/DDBJ whole genome shotgun (WGS) entry which is preliminary data.</text>
</comment>
<gene>
    <name evidence="6" type="ORF">FTJAE_5837</name>
</gene>
<dbReference type="InterPro" id="IPR050987">
    <property type="entry name" value="AtrR-like"/>
</dbReference>
<dbReference type="RefSeq" id="XP_037207057.1">
    <property type="nucleotide sequence ID" value="XM_037352387.1"/>
</dbReference>
<dbReference type="GO" id="GO:0006351">
    <property type="term" value="P:DNA-templated transcription"/>
    <property type="evidence" value="ECO:0007669"/>
    <property type="project" value="InterPro"/>
</dbReference>
<evidence type="ECO:0000256" key="3">
    <source>
        <dbReference type="ARBA" id="ARBA00023125"/>
    </source>
</evidence>
<dbReference type="PANTHER" id="PTHR46910">
    <property type="entry name" value="TRANSCRIPTION FACTOR PDR1"/>
    <property type="match status" value="1"/>
</dbReference>
<sequence>MYLPKVEYGELNSKAIQPVLSTEVAVGSLLVESRDFLLYSQLYITMSLGRCLQSRENHGRDVSEAASFYHQSMSLMNDVPSIPAHWAGMAKFHFFRAIYLMQADDMQGAVLAISTSLQYAWQAKLNDQTASSSCNAQGLLSRKRLWWAIYCMERRLCQKIGKPSGICDKEVAVDDLVSREQLVACQDLDVLPEQISQDDLHLQILVDISRLWGKIWDRFFRAARHTSNDDEEVDMMALRISHLHRNVPAIFQWSKSILDNVVKGSELELQTSRRLVIHVRYTLLQLLVRQNPTRTELLNLEQTRFCHKLVSEVVDTLSEFIAVYSLPRIASLAYFIASSLTECSYHVARILHNPIFKAAQRAYAILHPQATAAIQGFMNCDERGDGFDASVSLPDTGVESHFQSMSETWPGLPLASSCLPQSFEGCLPIGHQIGIASPDHLIAETQSGDTTFGLSFSADGATDIADMDELSFPYLYLPDIG</sequence>
<protein>
    <recommendedName>
        <fullName evidence="5">Xylanolytic transcriptional activator regulatory domain-containing protein</fullName>
    </recommendedName>
</protein>
<dbReference type="GeneID" id="59304657"/>
<keyword evidence="3" id="KW-0238">DNA-binding</keyword>
<dbReference type="CDD" id="cd12148">
    <property type="entry name" value="fungal_TF_MHR"/>
    <property type="match status" value="1"/>
</dbReference>
<dbReference type="EMBL" id="JAAQRI010000112">
    <property type="protein sequence ID" value="KAF5636970.1"/>
    <property type="molecule type" value="Genomic_DNA"/>
</dbReference>